<feature type="domain" description="O-antigen ligase-related" evidence="6">
    <location>
        <begin position="224"/>
        <end position="367"/>
    </location>
</feature>
<feature type="transmembrane region" description="Helical" evidence="5">
    <location>
        <begin position="7"/>
        <end position="27"/>
    </location>
</feature>
<keyword evidence="8" id="KW-1185">Reference proteome</keyword>
<evidence type="ECO:0000256" key="4">
    <source>
        <dbReference type="ARBA" id="ARBA00023136"/>
    </source>
</evidence>
<proteinExistence type="predicted"/>
<feature type="transmembrane region" description="Helical" evidence="5">
    <location>
        <begin position="389"/>
        <end position="408"/>
    </location>
</feature>
<feature type="transmembrane region" description="Helical" evidence="5">
    <location>
        <begin position="267"/>
        <end position="288"/>
    </location>
</feature>
<feature type="transmembrane region" description="Helical" evidence="5">
    <location>
        <begin position="128"/>
        <end position="150"/>
    </location>
</feature>
<evidence type="ECO:0000256" key="2">
    <source>
        <dbReference type="ARBA" id="ARBA00022692"/>
    </source>
</evidence>
<feature type="transmembrane region" description="Helical" evidence="5">
    <location>
        <begin position="170"/>
        <end position="192"/>
    </location>
</feature>
<dbReference type="GO" id="GO:0016874">
    <property type="term" value="F:ligase activity"/>
    <property type="evidence" value="ECO:0007669"/>
    <property type="project" value="UniProtKB-KW"/>
</dbReference>
<dbReference type="PANTHER" id="PTHR37422">
    <property type="entry name" value="TEICHURONIC ACID BIOSYNTHESIS PROTEIN TUAE"/>
    <property type="match status" value="1"/>
</dbReference>
<name>A0A972JMQ8_9GAMM</name>
<dbReference type="EMBL" id="JAAXYH010000005">
    <property type="protein sequence ID" value="NMH65376.1"/>
    <property type="molecule type" value="Genomic_DNA"/>
</dbReference>
<feature type="transmembrane region" description="Helical" evidence="5">
    <location>
        <begin position="101"/>
        <end position="121"/>
    </location>
</feature>
<organism evidence="7 8">
    <name type="scientific">Shewanella salipaludis</name>
    <dbReference type="NCBI Taxonomy" id="2723052"/>
    <lineage>
        <taxon>Bacteria</taxon>
        <taxon>Pseudomonadati</taxon>
        <taxon>Pseudomonadota</taxon>
        <taxon>Gammaproteobacteria</taxon>
        <taxon>Alteromonadales</taxon>
        <taxon>Shewanellaceae</taxon>
        <taxon>Shewanella</taxon>
    </lineage>
</organism>
<dbReference type="InterPro" id="IPR051533">
    <property type="entry name" value="WaaL-like"/>
</dbReference>
<feature type="transmembrane region" description="Helical" evidence="5">
    <location>
        <begin position="69"/>
        <end position="89"/>
    </location>
</feature>
<evidence type="ECO:0000313" key="8">
    <source>
        <dbReference type="Proteomes" id="UP000737113"/>
    </source>
</evidence>
<dbReference type="PANTHER" id="PTHR37422:SF13">
    <property type="entry name" value="LIPOPOLYSACCHARIDE BIOSYNTHESIS PROTEIN PA4999-RELATED"/>
    <property type="match status" value="1"/>
</dbReference>
<dbReference type="GO" id="GO:0016020">
    <property type="term" value="C:membrane"/>
    <property type="evidence" value="ECO:0007669"/>
    <property type="project" value="UniProtKB-SubCell"/>
</dbReference>
<dbReference type="AlphaFoldDB" id="A0A972JMQ8"/>
<evidence type="ECO:0000256" key="5">
    <source>
        <dbReference type="SAM" id="Phobius"/>
    </source>
</evidence>
<dbReference type="Pfam" id="PF04932">
    <property type="entry name" value="Wzy_C"/>
    <property type="match status" value="1"/>
</dbReference>
<keyword evidence="3 5" id="KW-1133">Transmembrane helix</keyword>
<evidence type="ECO:0000256" key="3">
    <source>
        <dbReference type="ARBA" id="ARBA00022989"/>
    </source>
</evidence>
<evidence type="ECO:0000313" key="7">
    <source>
        <dbReference type="EMBL" id="NMH65376.1"/>
    </source>
</evidence>
<gene>
    <name evidence="7" type="ORF">HC757_09350</name>
</gene>
<protein>
    <submittedName>
        <fullName evidence="7">O-antigen ligase family protein</fullName>
    </submittedName>
</protein>
<keyword evidence="4 5" id="KW-0472">Membrane</keyword>
<comment type="caution">
    <text evidence="7">The sequence shown here is derived from an EMBL/GenBank/DDBJ whole genome shotgun (WGS) entry which is preliminary data.</text>
</comment>
<keyword evidence="2 5" id="KW-0812">Transmembrane</keyword>
<feature type="transmembrane region" description="Helical" evidence="5">
    <location>
        <begin position="243"/>
        <end position="260"/>
    </location>
</feature>
<feature type="transmembrane region" description="Helical" evidence="5">
    <location>
        <begin position="359"/>
        <end position="377"/>
    </location>
</feature>
<reference evidence="7" key="1">
    <citation type="submission" date="2020-04" db="EMBL/GenBank/DDBJ databases">
        <title>Description of Shewanella salipaludis sp. nov., isolated from a salt marsh.</title>
        <authorList>
            <person name="Park S."/>
            <person name="Yoon J.-H."/>
        </authorList>
    </citation>
    <scope>NUCLEOTIDE SEQUENCE</scope>
    <source>
        <strain evidence="7">SHSM-M6</strain>
    </source>
</reference>
<evidence type="ECO:0000259" key="6">
    <source>
        <dbReference type="Pfam" id="PF04932"/>
    </source>
</evidence>
<dbReference type="InterPro" id="IPR007016">
    <property type="entry name" value="O-antigen_ligase-rel_domated"/>
</dbReference>
<keyword evidence="7" id="KW-0436">Ligase</keyword>
<comment type="subcellular location">
    <subcellularLocation>
        <location evidence="1">Membrane</location>
        <topology evidence="1">Multi-pass membrane protein</topology>
    </subcellularLocation>
</comment>
<sequence length="445" mass="50065">MMEKRHSFATGMVLALGLLLVWMPIPLGSNRPWAWSLLELAIAILTLAHLSHCIIYSSPLVRSRWQWQLLLPLWGFIGFMALQLTGIVPDIATVDPYQTRTLLIKSVFFAFFILLVSQYCLSARLLRVLLVAIIISGCLQAFYGTVINLLQFDTSPIWGYPEAGRARGSFVYQNHFANYLGLCLSLAIGWLISEMKTGKSQFTVRGFLVGAMNNLLSRKFILRLAIIIMIIGLILSRSRMGNAGFFTALGGVALLALFIYRNPPRLFKPLVLSIFVLDLIIVGSMFGLEKVKQRIEDTSFASETRDEVVIDSLPIVEQHWLAGTGGGSFYTVFPNYQPNIYSGFYDHAHNDYLQFALEFGIPATVLLGLWVLYAFWLACRSMYLRQEKLYRGIAFGCAMAIVFMLLHITVDFNLQSPSNALLFLCVLTCCYLVRYLPAETRAARA</sequence>
<feature type="transmembrane region" description="Helical" evidence="5">
    <location>
        <begin position="420"/>
        <end position="437"/>
    </location>
</feature>
<feature type="transmembrane region" description="Helical" evidence="5">
    <location>
        <begin position="220"/>
        <end position="237"/>
    </location>
</feature>
<dbReference type="Proteomes" id="UP000737113">
    <property type="component" value="Unassembled WGS sequence"/>
</dbReference>
<evidence type="ECO:0000256" key="1">
    <source>
        <dbReference type="ARBA" id="ARBA00004141"/>
    </source>
</evidence>
<feature type="transmembrane region" description="Helical" evidence="5">
    <location>
        <begin position="33"/>
        <end position="57"/>
    </location>
</feature>
<accession>A0A972JMQ8</accession>